<dbReference type="InterPro" id="IPR050229">
    <property type="entry name" value="GlpE_sulfurtransferase"/>
</dbReference>
<organism evidence="2 3">
    <name type="scientific">Splendidivirga corallicola</name>
    <dbReference type="NCBI Taxonomy" id="3051826"/>
    <lineage>
        <taxon>Bacteria</taxon>
        <taxon>Pseudomonadati</taxon>
        <taxon>Bacteroidota</taxon>
        <taxon>Cytophagia</taxon>
        <taxon>Cytophagales</taxon>
        <taxon>Splendidivirgaceae</taxon>
        <taxon>Splendidivirga</taxon>
    </lineage>
</organism>
<dbReference type="PANTHER" id="PTHR43031">
    <property type="entry name" value="FAD-DEPENDENT OXIDOREDUCTASE"/>
    <property type="match status" value="1"/>
</dbReference>
<sequence length="141" mass="16447">MLESLYQKTVPLIKPERLKEKLTHSKQVVLLDIRSKEEYDVSHIEGAHLISYEGFKAKDVAKIDQAAEVIVYCSVGYRSERIGERLLEMGFENVYNLYGGIFQWKNEDNEVVNAENTKTDSVHTYNKNWSKWLEKGIKVYE</sequence>
<dbReference type="InterPro" id="IPR036873">
    <property type="entry name" value="Rhodanese-like_dom_sf"/>
</dbReference>
<reference evidence="2" key="1">
    <citation type="submission" date="2023-06" db="EMBL/GenBank/DDBJ databases">
        <title>Genomic of Parafulvivirga corallium.</title>
        <authorList>
            <person name="Wang G."/>
        </authorList>
    </citation>
    <scope>NUCLEOTIDE SEQUENCE</scope>
    <source>
        <strain evidence="2">BMA10</strain>
    </source>
</reference>
<comment type="caution">
    <text evidence="2">The sequence shown here is derived from an EMBL/GenBank/DDBJ whole genome shotgun (WGS) entry which is preliminary data.</text>
</comment>
<dbReference type="Gene3D" id="3.40.250.10">
    <property type="entry name" value="Rhodanese-like domain"/>
    <property type="match status" value="1"/>
</dbReference>
<evidence type="ECO:0000313" key="3">
    <source>
        <dbReference type="Proteomes" id="UP001172082"/>
    </source>
</evidence>
<dbReference type="SMART" id="SM00450">
    <property type="entry name" value="RHOD"/>
    <property type="match status" value="1"/>
</dbReference>
<evidence type="ECO:0000313" key="2">
    <source>
        <dbReference type="EMBL" id="MDN5203540.1"/>
    </source>
</evidence>
<feature type="domain" description="Rhodanese" evidence="1">
    <location>
        <begin position="24"/>
        <end position="113"/>
    </location>
</feature>
<accession>A0ABT8KS18</accession>
<keyword evidence="3" id="KW-1185">Reference proteome</keyword>
<dbReference type="PROSITE" id="PS50206">
    <property type="entry name" value="RHODANESE_3"/>
    <property type="match status" value="1"/>
</dbReference>
<dbReference type="SUPFAM" id="SSF52821">
    <property type="entry name" value="Rhodanese/Cell cycle control phosphatase"/>
    <property type="match status" value="1"/>
</dbReference>
<gene>
    <name evidence="2" type="ORF">QQ008_19285</name>
</gene>
<dbReference type="NCBIfam" id="NF045521">
    <property type="entry name" value="rhoda_near_glyco"/>
    <property type="match status" value="1"/>
</dbReference>
<dbReference type="Pfam" id="PF00581">
    <property type="entry name" value="Rhodanese"/>
    <property type="match status" value="1"/>
</dbReference>
<name>A0ABT8KS18_9BACT</name>
<protein>
    <submittedName>
        <fullName evidence="2">Rhodanese-like domain-containing protein</fullName>
    </submittedName>
</protein>
<dbReference type="PANTHER" id="PTHR43031:SF16">
    <property type="entry name" value="OXIDOREDUCTASE"/>
    <property type="match status" value="1"/>
</dbReference>
<proteinExistence type="predicted"/>
<evidence type="ECO:0000259" key="1">
    <source>
        <dbReference type="PROSITE" id="PS50206"/>
    </source>
</evidence>
<dbReference type="EMBL" id="JAUJEA010000007">
    <property type="protein sequence ID" value="MDN5203540.1"/>
    <property type="molecule type" value="Genomic_DNA"/>
</dbReference>
<dbReference type="RefSeq" id="WP_346753562.1">
    <property type="nucleotide sequence ID" value="NZ_JAUJEA010000007.1"/>
</dbReference>
<dbReference type="InterPro" id="IPR001763">
    <property type="entry name" value="Rhodanese-like_dom"/>
</dbReference>
<dbReference type="CDD" id="cd00158">
    <property type="entry name" value="RHOD"/>
    <property type="match status" value="1"/>
</dbReference>
<dbReference type="Proteomes" id="UP001172082">
    <property type="component" value="Unassembled WGS sequence"/>
</dbReference>